<dbReference type="PANTHER" id="PTHR37299:SF1">
    <property type="entry name" value="STAGE 0 SPORULATION PROTEIN A HOMOLOG"/>
    <property type="match status" value="1"/>
</dbReference>
<proteinExistence type="predicted"/>
<accession>A0A1H3RGT0</accession>
<keyword evidence="5" id="KW-1185">Reference proteome</keyword>
<evidence type="ECO:0000259" key="2">
    <source>
        <dbReference type="PROSITE" id="PS50110"/>
    </source>
</evidence>
<dbReference type="Pfam" id="PF04397">
    <property type="entry name" value="LytTR"/>
    <property type="match status" value="1"/>
</dbReference>
<evidence type="ECO:0000313" key="4">
    <source>
        <dbReference type="EMBL" id="SDZ24944.1"/>
    </source>
</evidence>
<feature type="modified residue" description="4-aspartylphosphate" evidence="1">
    <location>
        <position position="56"/>
    </location>
</feature>
<dbReference type="InterPro" id="IPR011006">
    <property type="entry name" value="CheY-like_superfamily"/>
</dbReference>
<dbReference type="EMBL" id="FNQC01000008">
    <property type="protein sequence ID" value="SDZ24944.1"/>
    <property type="molecule type" value="Genomic_DNA"/>
</dbReference>
<gene>
    <name evidence="4" type="ORF">SAMN05444412_108112</name>
</gene>
<dbReference type="SMART" id="SM00448">
    <property type="entry name" value="REC"/>
    <property type="match status" value="1"/>
</dbReference>
<evidence type="ECO:0000259" key="3">
    <source>
        <dbReference type="PROSITE" id="PS50930"/>
    </source>
</evidence>
<keyword evidence="1" id="KW-0597">Phosphoprotein</keyword>
<evidence type="ECO:0000313" key="5">
    <source>
        <dbReference type="Proteomes" id="UP000199663"/>
    </source>
</evidence>
<dbReference type="Gene3D" id="2.40.50.1020">
    <property type="entry name" value="LytTr DNA-binding domain"/>
    <property type="match status" value="1"/>
</dbReference>
<comment type="caution">
    <text evidence="4">The sequence shown here is derived from an EMBL/GenBank/DDBJ whole genome shotgun (WGS) entry which is preliminary data.</text>
</comment>
<dbReference type="InterPro" id="IPR046947">
    <property type="entry name" value="LytR-like"/>
</dbReference>
<dbReference type="SMART" id="SM00850">
    <property type="entry name" value="LytTR"/>
    <property type="match status" value="1"/>
</dbReference>
<protein>
    <submittedName>
        <fullName evidence="4">Two component transcriptional regulator, LytTR family</fullName>
    </submittedName>
</protein>
<feature type="domain" description="Response regulatory" evidence="2">
    <location>
        <begin position="3"/>
        <end position="119"/>
    </location>
</feature>
<dbReference type="RefSeq" id="WP_019598169.1">
    <property type="nucleotide sequence ID" value="NZ_FNQC01000008.1"/>
</dbReference>
<reference evidence="4 5" key="1">
    <citation type="submission" date="2016-10" db="EMBL/GenBank/DDBJ databases">
        <authorList>
            <person name="Varghese N."/>
            <person name="Submissions S."/>
        </authorList>
    </citation>
    <scope>NUCLEOTIDE SEQUENCE [LARGE SCALE GENOMIC DNA]</scope>
    <source>
        <strain evidence="4 5">DSM 17997</strain>
    </source>
</reference>
<dbReference type="Gene3D" id="3.40.50.2300">
    <property type="match status" value="1"/>
</dbReference>
<dbReference type="SUPFAM" id="SSF52172">
    <property type="entry name" value="CheY-like"/>
    <property type="match status" value="1"/>
</dbReference>
<sequence length="246" mass="28557">MIKVIIIDDEKKAQETLELFLDRYFPRQFKVLAKCSSIDEGVKSIQMERPDILFLDVQMPKKNGFAIFEEVKKIDFDIIFTTAHKEYALQAWNSAGKVFGYLLKPIDISELQNLMNRFFEKQDQGSLIVKLDRMSENMENLGIQAYNTLSGIEFVHFDEILYCEASMSYTTIHKADGSQILVSKNLKVIQEKLPIGQFIRMHHKLLVNVKQILRIDKKEDFVLLKGGIQLSGSSRKMKDLKKYFAY</sequence>
<organism evidence="4 5">
    <name type="scientific">Rhodonellum ikkaensis</name>
    <dbReference type="NCBI Taxonomy" id="336829"/>
    <lineage>
        <taxon>Bacteria</taxon>
        <taxon>Pseudomonadati</taxon>
        <taxon>Bacteroidota</taxon>
        <taxon>Cytophagia</taxon>
        <taxon>Cytophagales</taxon>
        <taxon>Cytophagaceae</taxon>
        <taxon>Rhodonellum</taxon>
    </lineage>
</organism>
<dbReference type="Proteomes" id="UP000199663">
    <property type="component" value="Unassembled WGS sequence"/>
</dbReference>
<evidence type="ECO:0000256" key="1">
    <source>
        <dbReference type="PROSITE-ProRule" id="PRU00169"/>
    </source>
</evidence>
<dbReference type="PANTHER" id="PTHR37299">
    <property type="entry name" value="TRANSCRIPTIONAL REGULATOR-RELATED"/>
    <property type="match status" value="1"/>
</dbReference>
<dbReference type="InterPro" id="IPR001789">
    <property type="entry name" value="Sig_transdc_resp-reg_receiver"/>
</dbReference>
<dbReference type="PROSITE" id="PS50930">
    <property type="entry name" value="HTH_LYTTR"/>
    <property type="match status" value="1"/>
</dbReference>
<dbReference type="InterPro" id="IPR007492">
    <property type="entry name" value="LytTR_DNA-bd_dom"/>
</dbReference>
<dbReference type="PROSITE" id="PS50110">
    <property type="entry name" value="RESPONSE_REGULATORY"/>
    <property type="match status" value="1"/>
</dbReference>
<dbReference type="Pfam" id="PF00072">
    <property type="entry name" value="Response_reg"/>
    <property type="match status" value="1"/>
</dbReference>
<name>A0A1H3RGT0_9BACT</name>
<feature type="domain" description="HTH LytTR-type" evidence="3">
    <location>
        <begin position="145"/>
        <end position="246"/>
    </location>
</feature>